<dbReference type="PANTHER" id="PTHR12603">
    <property type="entry name" value="CCR4-NOT TRANSCRIPTION COMPLEX RELATED"/>
    <property type="match status" value="1"/>
</dbReference>
<evidence type="ECO:0000313" key="5">
    <source>
        <dbReference type="Proteomes" id="UP001470230"/>
    </source>
</evidence>
<feature type="domain" description="RRM" evidence="3">
    <location>
        <begin position="46"/>
        <end position="132"/>
    </location>
</feature>
<feature type="region of interest" description="Disordered" evidence="2">
    <location>
        <begin position="208"/>
        <end position="237"/>
    </location>
</feature>
<dbReference type="EMBL" id="JAPFFF010000003">
    <property type="protein sequence ID" value="KAK8894068.1"/>
    <property type="molecule type" value="Genomic_DNA"/>
</dbReference>
<dbReference type="InterPro" id="IPR003954">
    <property type="entry name" value="RRM_euk-type"/>
</dbReference>
<feature type="compositionally biased region" description="Basic and acidic residues" evidence="2">
    <location>
        <begin position="9"/>
        <end position="20"/>
    </location>
</feature>
<name>A0ABR2KSF5_9EUKA</name>
<dbReference type="SUPFAM" id="SSF54928">
    <property type="entry name" value="RNA-binding domain, RBD"/>
    <property type="match status" value="1"/>
</dbReference>
<dbReference type="InterPro" id="IPR012677">
    <property type="entry name" value="Nucleotide-bd_a/b_plait_sf"/>
</dbReference>
<comment type="caution">
    <text evidence="4">The sequence shown here is derived from an EMBL/GenBank/DDBJ whole genome shotgun (WGS) entry which is preliminary data.</text>
</comment>
<dbReference type="Gene3D" id="3.30.70.330">
    <property type="match status" value="1"/>
</dbReference>
<organism evidence="4 5">
    <name type="scientific">Tritrichomonas musculus</name>
    <dbReference type="NCBI Taxonomy" id="1915356"/>
    <lineage>
        <taxon>Eukaryota</taxon>
        <taxon>Metamonada</taxon>
        <taxon>Parabasalia</taxon>
        <taxon>Tritrichomonadida</taxon>
        <taxon>Tritrichomonadidae</taxon>
        <taxon>Tritrichomonas</taxon>
    </lineage>
</organism>
<evidence type="ECO:0000313" key="4">
    <source>
        <dbReference type="EMBL" id="KAK8894068.1"/>
    </source>
</evidence>
<protein>
    <recommendedName>
        <fullName evidence="3">RRM domain-containing protein</fullName>
    </recommendedName>
</protein>
<keyword evidence="5" id="KW-1185">Reference proteome</keyword>
<accession>A0ABR2KSF5</accession>
<keyword evidence="1" id="KW-0694">RNA-binding</keyword>
<evidence type="ECO:0000256" key="2">
    <source>
        <dbReference type="SAM" id="MobiDB-lite"/>
    </source>
</evidence>
<proteinExistence type="predicted"/>
<dbReference type="PANTHER" id="PTHR12603:SF0">
    <property type="entry name" value="CCR4-NOT TRANSCRIPTION COMPLEX SUBUNIT 4"/>
    <property type="match status" value="1"/>
</dbReference>
<dbReference type="SMART" id="SM00361">
    <property type="entry name" value="RRM_1"/>
    <property type="match status" value="1"/>
</dbReference>
<dbReference type="InterPro" id="IPR039780">
    <property type="entry name" value="Mot2"/>
</dbReference>
<evidence type="ECO:0000259" key="3">
    <source>
        <dbReference type="PROSITE" id="PS50102"/>
    </source>
</evidence>
<feature type="compositionally biased region" description="Low complexity" evidence="2">
    <location>
        <begin position="216"/>
        <end position="237"/>
    </location>
</feature>
<sequence length="285" mass="32605">MSRFYGKNVHTDLGKSRDSKSLGSVRVRPPLPERAHLSQFRVIQRDLVYVIGIPIDIAQEETLCRYEYFGQYGQIKKVVVNNQTMHTSSYQQKPTVSAYVTFLNIDDAWECIYAFETFSMNGHQLKASFGTSKYCSSFLSGQKCTKSDCMYLHHEGDPKDSFSQEEIQQNSDRFLEMTRPPRPDDYYDYQFQDSKISIFPPRRILTKKKPQDNVIPSKQQTQAVPQQQAQAPKAEAPPNNTFVTSLFALETVRPLKVSYTISASLTDQLFLNRPSIRSVIDGGNK</sequence>
<evidence type="ECO:0000256" key="1">
    <source>
        <dbReference type="PROSITE-ProRule" id="PRU00176"/>
    </source>
</evidence>
<dbReference type="InterPro" id="IPR035979">
    <property type="entry name" value="RBD_domain_sf"/>
</dbReference>
<dbReference type="CDD" id="cd12438">
    <property type="entry name" value="RRM_CNOT4"/>
    <property type="match status" value="1"/>
</dbReference>
<gene>
    <name evidence="4" type="ORF">M9Y10_022500</name>
</gene>
<feature type="region of interest" description="Disordered" evidence="2">
    <location>
        <begin position="1"/>
        <end position="27"/>
    </location>
</feature>
<dbReference type="InterPro" id="IPR000504">
    <property type="entry name" value="RRM_dom"/>
</dbReference>
<dbReference type="InterPro" id="IPR034261">
    <property type="entry name" value="CNOT4_RRM"/>
</dbReference>
<dbReference type="PROSITE" id="PS50102">
    <property type="entry name" value="RRM"/>
    <property type="match status" value="1"/>
</dbReference>
<reference evidence="4 5" key="1">
    <citation type="submission" date="2024-04" db="EMBL/GenBank/DDBJ databases">
        <title>Tritrichomonas musculus Genome.</title>
        <authorList>
            <person name="Alves-Ferreira E."/>
            <person name="Grigg M."/>
            <person name="Lorenzi H."/>
            <person name="Galac M."/>
        </authorList>
    </citation>
    <scope>NUCLEOTIDE SEQUENCE [LARGE SCALE GENOMIC DNA]</scope>
    <source>
        <strain evidence="4 5">EAF2021</strain>
    </source>
</reference>
<dbReference type="Proteomes" id="UP001470230">
    <property type="component" value="Unassembled WGS sequence"/>
</dbReference>